<comment type="caution">
    <text evidence="1">The sequence shown here is derived from an EMBL/GenBank/DDBJ whole genome shotgun (WGS) entry which is preliminary data.</text>
</comment>
<dbReference type="Proteomes" id="UP001177023">
    <property type="component" value="Unassembled WGS sequence"/>
</dbReference>
<accession>A0AA36G2T3</accession>
<name>A0AA36G2T3_9BILA</name>
<organism evidence="1 2">
    <name type="scientific">Mesorhabditis spiculigera</name>
    <dbReference type="NCBI Taxonomy" id="96644"/>
    <lineage>
        <taxon>Eukaryota</taxon>
        <taxon>Metazoa</taxon>
        <taxon>Ecdysozoa</taxon>
        <taxon>Nematoda</taxon>
        <taxon>Chromadorea</taxon>
        <taxon>Rhabditida</taxon>
        <taxon>Rhabditina</taxon>
        <taxon>Rhabditomorpha</taxon>
        <taxon>Rhabditoidea</taxon>
        <taxon>Rhabditidae</taxon>
        <taxon>Mesorhabditinae</taxon>
        <taxon>Mesorhabditis</taxon>
    </lineage>
</organism>
<proteinExistence type="predicted"/>
<evidence type="ECO:0000313" key="1">
    <source>
        <dbReference type="EMBL" id="CAJ0576645.1"/>
    </source>
</evidence>
<dbReference type="EMBL" id="CATQJA010002645">
    <property type="protein sequence ID" value="CAJ0576645.1"/>
    <property type="molecule type" value="Genomic_DNA"/>
</dbReference>
<keyword evidence="2" id="KW-1185">Reference proteome</keyword>
<dbReference type="AlphaFoldDB" id="A0AA36G2T3"/>
<feature type="non-terminal residue" evidence="1">
    <location>
        <position position="1"/>
    </location>
</feature>
<sequence>MSRLRNDLNDLKNMVEETVSIQEYTTKVLQPLYHVQQRMLFINDTQDEKDRKILDDQFTAICVAEFEDLVTHFENNVLTNCKNVNNEFAIRLRDTLAGIKAPTDEKGRKQKQAITDYMIGWESKKATRVLDELKPIAEKHTAMNWKTEETWERLHEVVQKAADDGGRPKSPIGCVTLTVLYTRDYGQDAMTAWLDSIRSTMVTILSTAAVCYPHTLADLKLIPTHLDELQKRLQNVVAGVSDLIKREMDQSAALDNVLLKSWIKERGERETPAEWAKRTKQHFDNIGPYDSNTTYIVARMGDNETDSSGGLYNKLQTVPLQHEHDGWKIVLWRNPKTKWGTQEETGFDTLTTNLTIGTEGKPNVSELARIFPNYFVEWHSLDNEFSGNVAILEPGNNILGSYDLTTHQRLHFRKDADNSSNILYSFVVLNVSG</sequence>
<evidence type="ECO:0000313" key="2">
    <source>
        <dbReference type="Proteomes" id="UP001177023"/>
    </source>
</evidence>
<protein>
    <submittedName>
        <fullName evidence="1">Uncharacterized protein</fullName>
    </submittedName>
</protein>
<gene>
    <name evidence="1" type="ORF">MSPICULIGERA_LOCUS14935</name>
</gene>
<reference evidence="1" key="1">
    <citation type="submission" date="2023-06" db="EMBL/GenBank/DDBJ databases">
        <authorList>
            <person name="Delattre M."/>
        </authorList>
    </citation>
    <scope>NUCLEOTIDE SEQUENCE</scope>
    <source>
        <strain evidence="1">AF72</strain>
    </source>
</reference>